<dbReference type="AlphaFoldDB" id="A0A0S4SZL7"/>
<dbReference type="Proteomes" id="UP000052237">
    <property type="component" value="Unassembled WGS sequence"/>
</dbReference>
<accession>A0A0S4SZL7</accession>
<keyword evidence="1" id="KW-1133">Transmembrane helix</keyword>
<evidence type="ECO:0000313" key="3">
    <source>
        <dbReference type="EMBL" id="CUU89496.1"/>
    </source>
</evidence>
<dbReference type="EMBL" id="FAVB01000006">
    <property type="protein sequence ID" value="CUU89496.1"/>
    <property type="molecule type" value="Genomic_DNA"/>
</dbReference>
<dbReference type="Proteomes" id="UP000052257">
    <property type="component" value="Unassembled WGS sequence"/>
</dbReference>
<reference evidence="4 5" key="1">
    <citation type="submission" date="2015-11" db="EMBL/GenBank/DDBJ databases">
        <authorList>
            <consortium name="Pathogen Informatics"/>
        </authorList>
    </citation>
    <scope>NUCLEOTIDE SEQUENCE [LARGE SCALE GENOMIC DNA]</scope>
    <source>
        <strain evidence="3 4">006A-0059</strain>
        <strain evidence="2 5">006A-0191</strain>
    </source>
</reference>
<feature type="transmembrane region" description="Helical" evidence="1">
    <location>
        <begin position="20"/>
        <end position="39"/>
    </location>
</feature>
<keyword evidence="1" id="KW-0812">Transmembrane</keyword>
<evidence type="ECO:0000313" key="4">
    <source>
        <dbReference type="Proteomes" id="UP000052237"/>
    </source>
</evidence>
<keyword evidence="4" id="KW-1185">Reference proteome</keyword>
<dbReference type="GeneID" id="29473774"/>
<dbReference type="RefSeq" id="WP_059426606.1">
    <property type="nucleotide sequence ID" value="NZ_FAUT01000002.1"/>
</dbReference>
<comment type="caution">
    <text evidence="3">The sequence shown here is derived from an EMBL/GenBank/DDBJ whole genome shotgun (WGS) entry which is preliminary data.</text>
</comment>
<protein>
    <submittedName>
        <fullName evidence="3">Membrane protein</fullName>
    </submittedName>
</protein>
<evidence type="ECO:0000313" key="5">
    <source>
        <dbReference type="Proteomes" id="UP000052257"/>
    </source>
</evidence>
<evidence type="ECO:0000256" key="1">
    <source>
        <dbReference type="SAM" id="Phobius"/>
    </source>
</evidence>
<dbReference type="EMBL" id="FAUW01000005">
    <property type="protein sequence ID" value="CUU87866.1"/>
    <property type="molecule type" value="Genomic_DNA"/>
</dbReference>
<proteinExistence type="predicted"/>
<accession>A0A9W5AUM8</accession>
<organism evidence="3 4">
    <name type="scientific">Campylobacter hyointestinalis subsp. hyointestinalis</name>
    <dbReference type="NCBI Taxonomy" id="91352"/>
    <lineage>
        <taxon>Bacteria</taxon>
        <taxon>Pseudomonadati</taxon>
        <taxon>Campylobacterota</taxon>
        <taxon>Epsilonproteobacteria</taxon>
        <taxon>Campylobacterales</taxon>
        <taxon>Campylobacteraceae</taxon>
        <taxon>Campylobacter</taxon>
    </lineage>
</organism>
<keyword evidence="1" id="KW-0472">Membrane</keyword>
<gene>
    <name evidence="3" type="ORF">ERS686654_02001</name>
    <name evidence="2" type="ORF">ERS739220_01817</name>
</gene>
<sequence length="173" mass="19692">MSYSFIKPKLKPIFSMFSKIWIMLIIAVVFIFFCINIAIKFGAYSLNTNSQSKQEKYDSIVSQITEVKKEIAVLTNKRDAALNIYSSNNILKKSLQNLFDLVPDSVTLNNVFLDKNLLIIKGVTPSKDTYQLLMEAPLKSIFSSSSTTFYQMPNGWLNFISTNKIENSEGFNE</sequence>
<name>A0A0S4SZL7_CAMHY</name>
<evidence type="ECO:0000313" key="2">
    <source>
        <dbReference type="EMBL" id="CUU87866.1"/>
    </source>
</evidence>